<dbReference type="Proteomes" id="UP000030685">
    <property type="component" value="Unassembled WGS sequence"/>
</dbReference>
<dbReference type="RefSeq" id="XP_031059549.1">
    <property type="nucleotide sequence ID" value="XM_031210838.1"/>
</dbReference>
<dbReference type="InterPro" id="IPR015915">
    <property type="entry name" value="Kelch-typ_b-propeller"/>
</dbReference>
<protein>
    <recommendedName>
        <fullName evidence="3">Fucose-specific lectin</fullName>
    </recommendedName>
</protein>
<gene>
    <name evidence="2" type="ORF">FOIG_10497</name>
</gene>
<dbReference type="AlphaFoldDB" id="X0KKT0"/>
<evidence type="ECO:0000256" key="1">
    <source>
        <dbReference type="SAM" id="MobiDB-lite"/>
    </source>
</evidence>
<proteinExistence type="predicted"/>
<dbReference type="HOGENOM" id="CLU_298269_0_0_1"/>
<dbReference type="GeneID" id="42035672"/>
<dbReference type="VEuPathDB" id="FungiDB:FOIG_10497"/>
<accession>X0KKT0</accession>
<name>X0KKT0_FUSO5</name>
<organism evidence="2">
    <name type="scientific">Fusarium odoratissimum (strain NRRL 54006)</name>
    <dbReference type="NCBI Taxonomy" id="1089451"/>
    <lineage>
        <taxon>Eukaryota</taxon>
        <taxon>Fungi</taxon>
        <taxon>Dikarya</taxon>
        <taxon>Ascomycota</taxon>
        <taxon>Pezizomycotina</taxon>
        <taxon>Sordariomycetes</taxon>
        <taxon>Hypocreomycetidae</taxon>
        <taxon>Hypocreales</taxon>
        <taxon>Nectriaceae</taxon>
        <taxon>Fusarium</taxon>
        <taxon>Fusarium oxysporum species complex</taxon>
        <taxon>Fusarium oxysporum f. sp. cubense (strain race 4)</taxon>
    </lineage>
</organism>
<dbReference type="Gene3D" id="2.120.10.80">
    <property type="entry name" value="Kelch-type beta propeller"/>
    <property type="match status" value="1"/>
</dbReference>
<feature type="region of interest" description="Disordered" evidence="1">
    <location>
        <begin position="512"/>
        <end position="559"/>
    </location>
</feature>
<evidence type="ECO:0000313" key="2">
    <source>
        <dbReference type="EMBL" id="EXL97459.1"/>
    </source>
</evidence>
<reference evidence="2" key="2">
    <citation type="submission" date="2014-03" db="EMBL/GenBank/DDBJ databases">
        <title>The Genome Annotation of Fusarium oxysporum II5.</title>
        <authorList>
            <consortium name="The Broad Institute Genomics Platform"/>
            <person name="Ma L.-J."/>
            <person name="Corby-Kistler H."/>
            <person name="Broz K."/>
            <person name="Gale L.R."/>
            <person name="Jonkers W."/>
            <person name="O'Donnell K."/>
            <person name="Ploetz R."/>
            <person name="Steinberg C."/>
            <person name="Schwartz D.C."/>
            <person name="VanEtten H."/>
            <person name="Zhou S."/>
            <person name="Young S.K."/>
            <person name="Zeng Q."/>
            <person name="Gargeya S."/>
            <person name="Fitzgerald M."/>
            <person name="Abouelleil A."/>
            <person name="Alvarado L."/>
            <person name="Chapman S.B."/>
            <person name="Gainer-Dewar J."/>
            <person name="Goldberg J."/>
            <person name="Griggs A."/>
            <person name="Gujja S."/>
            <person name="Hansen M."/>
            <person name="Howarth C."/>
            <person name="Imamovic A."/>
            <person name="Ireland A."/>
            <person name="Larimer J."/>
            <person name="McCowan C."/>
            <person name="Murphy C."/>
            <person name="Pearson M."/>
            <person name="Poon T.W."/>
            <person name="Priest M."/>
            <person name="Roberts A."/>
            <person name="Saif S."/>
            <person name="Shea T."/>
            <person name="Sykes S."/>
            <person name="Wortman J."/>
            <person name="Nusbaum C."/>
            <person name="Birren B."/>
        </authorList>
    </citation>
    <scope>NUCLEOTIDE SEQUENCE</scope>
    <source>
        <strain evidence="2">54006</strain>
    </source>
</reference>
<dbReference type="EMBL" id="KK036127">
    <property type="protein sequence ID" value="EXL97459.1"/>
    <property type="molecule type" value="Genomic_DNA"/>
</dbReference>
<reference evidence="2" key="1">
    <citation type="submission" date="2011-11" db="EMBL/GenBank/DDBJ databases">
        <title>The Genome Sequence of Fusarium oxysporum II5.</title>
        <authorList>
            <consortium name="The Broad Institute Genome Sequencing Platform"/>
            <person name="Ma L.-J."/>
            <person name="Gale L.R."/>
            <person name="Schwartz D.C."/>
            <person name="Zhou S."/>
            <person name="Corby-Kistler H."/>
            <person name="Young S.K."/>
            <person name="Zeng Q."/>
            <person name="Gargeya S."/>
            <person name="Fitzgerald M."/>
            <person name="Haas B."/>
            <person name="Abouelleil A."/>
            <person name="Alvarado L."/>
            <person name="Arachchi H.M."/>
            <person name="Berlin A."/>
            <person name="Brown A."/>
            <person name="Chapman S.B."/>
            <person name="Chen Z."/>
            <person name="Dunbar C."/>
            <person name="Freedman E."/>
            <person name="Gearin G."/>
            <person name="Goldberg J."/>
            <person name="Griggs A."/>
            <person name="Gujja S."/>
            <person name="Heiman D."/>
            <person name="Howarth C."/>
            <person name="Larson L."/>
            <person name="Lui A."/>
            <person name="MacDonald P.J.P."/>
            <person name="Montmayeur A."/>
            <person name="Murphy C."/>
            <person name="Neiman D."/>
            <person name="Pearson M."/>
            <person name="Priest M."/>
            <person name="Roberts A."/>
            <person name="Saif S."/>
            <person name="Shea T."/>
            <person name="Shenoy N."/>
            <person name="Sisk P."/>
            <person name="Stolte C."/>
            <person name="Sykes S."/>
            <person name="Wortman J."/>
            <person name="Nusbaum C."/>
            <person name="Birren B."/>
        </authorList>
    </citation>
    <scope>NUCLEOTIDE SEQUENCE [LARGE SCALE GENOMIC DNA]</scope>
    <source>
        <strain evidence="2">54006</strain>
    </source>
</reference>
<sequence length="1180" mass="134213">MSEGDLRDDNSPNQAIICLQPRAEVDLFSIHLLGQCSIRFSNEITFKEMKLNCLQLCATIPSFPQLEELNGKKKLEGLTLVLSITSNGKISATIDLPESFKLQLSDTAYLHSLGTTIAIKSSTGPELNIHATLTLAFKDSDPISVEGVIENCKFVDMLKMSDDSKWVNPFYLNKNMVFSQLGFGTGFTYATVLVTGPDEIVLRGQVDIGKFRAKLDMGLRLTSAEAVFQLEMNKLDAMEIIQLAGVLIDNQAMQQMKGAEDKLVFKDLKLYVSPGAEFLGRYYDRGIQVQGKMWCFGKKGEFDGRFDENGVVIKAGIDNFKVGGLKITSTREGVDRAMMDIEMTKDRQKLFIDDSIRYYSLEISVFLDLDIQEQYLKVDIKIKLTESLLLSLKADVLVKNHNSLEGAEMSFEAILETGILGVNLQGITDGIHIHALHKLADKAIDDARSDLTTKLAQKKAALKAMKSELDKLEKKCTAEVLKKRDEIDKENELLRGLHDEFDKYAEAYREAKEAKERNEKEIEKQRNSRDEARRRLGTKKTEMKKKYDDEIRKEKAKRDAMEREKKRLIDSRDASWGDALRSYREADRSWQWWGRKYSTFEPPTNSDLDRTRKNAVAKLTEATLGLEEAHAREAIDAELRHAGKAIMDLPAFRSIEVAINEAARKIDQFGRALDGLVNRGLAAWIEEMLKDEREDLNRQIRLLEALLRKSEKPEAAYKQAKKDLDKTEERLSPKQEAARKRIAEIEGEIKMLPAQHEYMNKKKDYENMEIQVNHPIATLDDIKRVMEEVSQISKDALNTLKKGIPRVTKIIVRVSNSTFADDKPLMFEIQAVWMDIHETFRVEWAPNQGISVLYSQAAEKLATWGHEGEPPALPEPEPEPQDPDHKAKIHLIHRGANNDADWPYWSTFAGQTWSKDYKVWSFGLHISDGFCLASFQKKLFIFHLNPQNHKSQVFYESCASGAWKRGAATTIPKTVTSPGICAVTFQGKLYLFHHVIPQKKLRYNVFNGRTWEGDTDIHIDDVTVGFTAVVFNDKLYLFYLPRYGFSSHRYAYVAFDGRRCEKAHTLARYATSGVTAAVYQNKLYLMHRGYGETDVKKLWYNAFDGKRWITLSKKTGAMLIPDCDDIQGDICSVVYEAKMYVFYKKLSNSGVYRHVVDGNKWVAEQVEGVQTVKGVASVVH</sequence>
<dbReference type="SUPFAM" id="SSF89372">
    <property type="entry name" value="Fucose-specific lectin"/>
    <property type="match status" value="2"/>
</dbReference>
<evidence type="ECO:0008006" key="3">
    <source>
        <dbReference type="Google" id="ProtNLM"/>
    </source>
</evidence>